<evidence type="ECO:0000256" key="7">
    <source>
        <dbReference type="ARBA" id="ARBA00041344"/>
    </source>
</evidence>
<evidence type="ECO:0000256" key="8">
    <source>
        <dbReference type="SAM" id="Phobius"/>
    </source>
</evidence>
<accession>A0A914ZQP2</accession>
<dbReference type="GO" id="GO:0005739">
    <property type="term" value="C:mitochondrion"/>
    <property type="evidence" value="ECO:0007669"/>
    <property type="project" value="TreeGrafter"/>
</dbReference>
<evidence type="ECO:0000256" key="2">
    <source>
        <dbReference type="ARBA" id="ARBA00008444"/>
    </source>
</evidence>
<keyword evidence="9" id="KW-1185">Reference proteome</keyword>
<proteinExistence type="inferred from homology"/>
<dbReference type="Proteomes" id="UP000887569">
    <property type="component" value="Unplaced"/>
</dbReference>
<evidence type="ECO:0000256" key="6">
    <source>
        <dbReference type="ARBA" id="ARBA00040778"/>
    </source>
</evidence>
<reference evidence="10" key="1">
    <citation type="submission" date="2022-11" db="UniProtKB">
        <authorList>
            <consortium name="WormBaseParasite"/>
        </authorList>
    </citation>
    <scope>IDENTIFICATION</scope>
</reference>
<keyword evidence="4 8" id="KW-1133">Transmembrane helix</keyword>
<name>A0A914ZQP2_PARUN</name>
<comment type="similarity">
    <text evidence="2">Belongs to the Tim17/Tim22/Tim23 family.</text>
</comment>
<dbReference type="GO" id="GO:0016020">
    <property type="term" value="C:membrane"/>
    <property type="evidence" value="ECO:0007669"/>
    <property type="project" value="UniProtKB-SubCell"/>
</dbReference>
<feature type="transmembrane region" description="Helical" evidence="8">
    <location>
        <begin position="189"/>
        <end position="209"/>
    </location>
</feature>
<evidence type="ECO:0000256" key="1">
    <source>
        <dbReference type="ARBA" id="ARBA00004141"/>
    </source>
</evidence>
<dbReference type="GO" id="GO:0032981">
    <property type="term" value="P:mitochondrial respiratory chain complex I assembly"/>
    <property type="evidence" value="ECO:0007669"/>
    <property type="project" value="InterPro"/>
</dbReference>
<keyword evidence="5 8" id="KW-0472">Membrane</keyword>
<evidence type="ECO:0000256" key="4">
    <source>
        <dbReference type="ARBA" id="ARBA00022989"/>
    </source>
</evidence>
<organism evidence="9 10">
    <name type="scientific">Parascaris univalens</name>
    <name type="common">Nematode worm</name>
    <dbReference type="NCBI Taxonomy" id="6257"/>
    <lineage>
        <taxon>Eukaryota</taxon>
        <taxon>Metazoa</taxon>
        <taxon>Ecdysozoa</taxon>
        <taxon>Nematoda</taxon>
        <taxon>Chromadorea</taxon>
        <taxon>Rhabditida</taxon>
        <taxon>Spirurina</taxon>
        <taxon>Ascaridomorpha</taxon>
        <taxon>Ascaridoidea</taxon>
        <taxon>Ascarididae</taxon>
        <taxon>Parascaris</taxon>
    </lineage>
</organism>
<protein>
    <recommendedName>
        <fullName evidence="6">Complex I assembly factor TIMMDC1, mitochondrial</fullName>
    </recommendedName>
    <alternativeName>
        <fullName evidence="7">Translocase of inner mitochondrial membrane domain-containing protein 1</fullName>
    </alternativeName>
</protein>
<dbReference type="PANTHER" id="PTHR13002">
    <property type="entry name" value="C3ORF1 PROTEIN-RELATED"/>
    <property type="match status" value="1"/>
</dbReference>
<evidence type="ECO:0000256" key="3">
    <source>
        <dbReference type="ARBA" id="ARBA00022692"/>
    </source>
</evidence>
<evidence type="ECO:0000313" key="10">
    <source>
        <dbReference type="WBParaSite" id="PgB14X_g046_t01"/>
    </source>
</evidence>
<keyword evidence="3 8" id="KW-0812">Transmembrane</keyword>
<sequence length="298" mass="33795">QSGSWLQWMGKSIQDVMSPSDGMPEEDGANRAERRWLTSLGISRLWDGRSSSCAEDQRSVVSENVDQPTEEECFASRVQSKWARVKGIYTDDDVHMERDVTVKVTQLAFMAGTFVGGMSGYATTKQRYDMYKTGRTFLSARDAIRRKWDYGIVMSAKQGLRVGLRSAALVGSIVLLTTHYTLWRDRFSAWYFPVISASVASVLAFPLGLIGSLKALGLGISSGLSLSAVVVLYAMSMDKTVNEAYGIFKSEYEERLRCEKRREDNLQAFMKEHNIPWRYTAIKKMREEEERRLLEEAE</sequence>
<dbReference type="PANTHER" id="PTHR13002:SF1">
    <property type="entry name" value="COMPLEX I ASSEMBLY FACTOR TIMMDC1, MITOCHONDRIAL"/>
    <property type="match status" value="1"/>
</dbReference>
<dbReference type="WBParaSite" id="PgB14X_g046_t01">
    <property type="protein sequence ID" value="PgB14X_g046_t01"/>
    <property type="gene ID" value="PgB14X_g046"/>
</dbReference>
<comment type="subcellular location">
    <subcellularLocation>
        <location evidence="1">Membrane</location>
        <topology evidence="1">Multi-pass membrane protein</topology>
    </subcellularLocation>
</comment>
<evidence type="ECO:0000313" key="9">
    <source>
        <dbReference type="Proteomes" id="UP000887569"/>
    </source>
</evidence>
<dbReference type="AlphaFoldDB" id="A0A914ZQP2"/>
<evidence type="ECO:0000256" key="5">
    <source>
        <dbReference type="ARBA" id="ARBA00023136"/>
    </source>
</evidence>
<dbReference type="InterPro" id="IPR055299">
    <property type="entry name" value="TIMMDC1"/>
</dbReference>
<feature type="transmembrane region" description="Helical" evidence="8">
    <location>
        <begin position="216"/>
        <end position="235"/>
    </location>
</feature>